<dbReference type="RefSeq" id="WP_283380794.1">
    <property type="nucleotide sequence ID" value="NZ_JASHIE010000003.1"/>
</dbReference>
<name>A0ABT6YY09_9BACT</name>
<organism evidence="1 2">
    <name type="scientific">Flectobacillus rivi</name>
    <dbReference type="NCBI Taxonomy" id="2984209"/>
    <lineage>
        <taxon>Bacteria</taxon>
        <taxon>Pseudomonadati</taxon>
        <taxon>Bacteroidota</taxon>
        <taxon>Cytophagia</taxon>
        <taxon>Cytophagales</taxon>
        <taxon>Flectobacillaceae</taxon>
        <taxon>Flectobacillus</taxon>
    </lineage>
</organism>
<proteinExistence type="predicted"/>
<protein>
    <recommendedName>
        <fullName evidence="3">DUF3106 domain-containing protein</fullName>
    </recommendedName>
</protein>
<keyword evidence="2" id="KW-1185">Reference proteome</keyword>
<accession>A0ABT6YY09</accession>
<dbReference type="Proteomes" id="UP001225761">
    <property type="component" value="Unassembled WGS sequence"/>
</dbReference>
<comment type="caution">
    <text evidence="1">The sequence shown here is derived from an EMBL/GenBank/DDBJ whole genome shotgun (WGS) entry which is preliminary data.</text>
</comment>
<evidence type="ECO:0008006" key="3">
    <source>
        <dbReference type="Google" id="ProtNLM"/>
    </source>
</evidence>
<gene>
    <name evidence="1" type="ORF">QM481_04470</name>
</gene>
<reference evidence="1 2" key="1">
    <citation type="submission" date="2023-05" db="EMBL/GenBank/DDBJ databases">
        <title>Novel species of genus Flectobacillus isolated from stream in China.</title>
        <authorList>
            <person name="Lu H."/>
        </authorList>
    </citation>
    <scope>NUCLEOTIDE SEQUENCE [LARGE SCALE GENOMIC DNA]</scope>
    <source>
        <strain evidence="1 2">LFS242W</strain>
    </source>
</reference>
<evidence type="ECO:0000313" key="1">
    <source>
        <dbReference type="EMBL" id="MDI9873765.1"/>
    </source>
</evidence>
<evidence type="ECO:0000313" key="2">
    <source>
        <dbReference type="Proteomes" id="UP001225761"/>
    </source>
</evidence>
<sequence>MDSLSPEEKAALKGKRKELVEKWRSLSPEERKALKEEWKAKKAGN</sequence>
<dbReference type="EMBL" id="JASHIE010000003">
    <property type="protein sequence ID" value="MDI9873765.1"/>
    <property type="molecule type" value="Genomic_DNA"/>
</dbReference>